<dbReference type="Proteomes" id="UP001432059">
    <property type="component" value="Chromosome"/>
</dbReference>
<name>A0AAU0F319_9FLAO</name>
<gene>
    <name evidence="2" type="ORF">BPO_1094</name>
</gene>
<evidence type="ECO:0000313" key="3">
    <source>
        <dbReference type="Proteomes" id="UP001432059"/>
    </source>
</evidence>
<feature type="region of interest" description="Disordered" evidence="1">
    <location>
        <begin position="301"/>
        <end position="320"/>
    </location>
</feature>
<feature type="compositionally biased region" description="Polar residues" evidence="1">
    <location>
        <begin position="306"/>
        <end position="316"/>
    </location>
</feature>
<reference evidence="2" key="1">
    <citation type="submission" date="2023-10" db="EMBL/GenBank/DDBJ databases">
        <title>Characterization and whole genome sequencing of a novel strain of Bergeyella porcorum QD2021 isolated from pig.</title>
        <authorList>
            <person name="Liu G."/>
            <person name="Chen C."/>
            <person name="Han X."/>
        </authorList>
    </citation>
    <scope>NUCLEOTIDE SEQUENCE</scope>
    <source>
        <strain evidence="2">QD2021</strain>
    </source>
</reference>
<dbReference type="RefSeq" id="WP_327983470.1">
    <property type="nucleotide sequence ID" value="NZ_CP136426.1"/>
</dbReference>
<dbReference type="EMBL" id="CP136426">
    <property type="protein sequence ID" value="WOC51741.1"/>
    <property type="molecule type" value="Genomic_DNA"/>
</dbReference>
<proteinExistence type="predicted"/>
<protein>
    <submittedName>
        <fullName evidence="2">Uncharacterized protein</fullName>
    </submittedName>
</protein>
<dbReference type="AlphaFoldDB" id="A0AAU0F319"/>
<dbReference type="KEGG" id="bpor:BPO_1094"/>
<organism evidence="2 3">
    <name type="scientific">Bergeyella porcorum</name>
    <dbReference type="NCBI Taxonomy" id="1735111"/>
    <lineage>
        <taxon>Bacteria</taxon>
        <taxon>Pseudomonadati</taxon>
        <taxon>Bacteroidota</taxon>
        <taxon>Flavobacteriia</taxon>
        <taxon>Flavobacteriales</taxon>
        <taxon>Weeksellaceae</taxon>
        <taxon>Bergeyella</taxon>
    </lineage>
</organism>
<evidence type="ECO:0000313" key="2">
    <source>
        <dbReference type="EMBL" id="WOC51741.1"/>
    </source>
</evidence>
<accession>A0AAU0F319</accession>
<sequence length="463" mass="53826">MIDGVKILCNLSPSDWTNNKNLSFRSWTDLSTGEIPHNSKHAELKSLRLSIISGNTGTFCNLRGSLPKYFNNGENNAFDYDYNDFLTTCDQLADDLKINPKRAILRGFEFGVNINLPFEIATIYEAVKCLKMNICGINKIEGKRNGLRFDFQQYEVKIYDKGQQQTGKKSRLMRFEIVVKKMAFVKSLKIKTLADLQNTAVWLELSKILLKVWSEIVFVDKSLKYKLMSNHQQKKYLRFFDIHYWANHNRNTYHKAKNDLSKLQTLYRGKHNAKHIISDLITEKCQKLTTLSSTEFGDKLTKSKKQNNTQGNTENATTEKNHFWRQINHLDKGLKQGNNSNTNLLENTRNKILNDRKEKSKKKKPKKSICMNCKKELKNKKASAKFCGLKCKNHHNGKRRTQARQKQRAKELRELKKLLPKLKGLDLQLLIIYKADGVQYADYLSQREINAPPEWIRQIIKSS</sequence>
<evidence type="ECO:0000256" key="1">
    <source>
        <dbReference type="SAM" id="MobiDB-lite"/>
    </source>
</evidence>
<keyword evidence="3" id="KW-1185">Reference proteome</keyword>